<evidence type="ECO:0000313" key="1">
    <source>
        <dbReference type="EMBL" id="CAG6654496.1"/>
    </source>
</evidence>
<dbReference type="EMBL" id="HBUF01177987">
    <property type="protein sequence ID" value="CAG6654495.1"/>
    <property type="molecule type" value="Transcribed_RNA"/>
</dbReference>
<sequence length="101" mass="11719">MFSSSGHKKSSNMGLVIASNNYWSSVLISEELSSYDAAKPKFLPDSEFFIVQWCFIQYVETGDYSYTNTTNFDRLQSRLSKNVLYLKIRFFDQNQRSGWGT</sequence>
<organism evidence="1">
    <name type="scientific">Cacopsylla melanoneura</name>
    <dbReference type="NCBI Taxonomy" id="428564"/>
    <lineage>
        <taxon>Eukaryota</taxon>
        <taxon>Metazoa</taxon>
        <taxon>Ecdysozoa</taxon>
        <taxon>Arthropoda</taxon>
        <taxon>Hexapoda</taxon>
        <taxon>Insecta</taxon>
        <taxon>Pterygota</taxon>
        <taxon>Neoptera</taxon>
        <taxon>Paraneoptera</taxon>
        <taxon>Hemiptera</taxon>
        <taxon>Sternorrhyncha</taxon>
        <taxon>Psylloidea</taxon>
        <taxon>Psyllidae</taxon>
        <taxon>Psyllinae</taxon>
        <taxon>Cacopsylla</taxon>
    </lineage>
</organism>
<proteinExistence type="predicted"/>
<accession>A0A8D8RQE5</accession>
<name>A0A8D8RQE5_9HEMI</name>
<reference evidence="1" key="1">
    <citation type="submission" date="2021-05" db="EMBL/GenBank/DDBJ databases">
        <authorList>
            <person name="Alioto T."/>
            <person name="Alioto T."/>
            <person name="Gomez Garrido J."/>
        </authorList>
    </citation>
    <scope>NUCLEOTIDE SEQUENCE</scope>
</reference>
<dbReference type="EMBL" id="HBUF01177988">
    <property type="protein sequence ID" value="CAG6654496.1"/>
    <property type="molecule type" value="Transcribed_RNA"/>
</dbReference>
<protein>
    <submittedName>
        <fullName evidence="1">Uncharacterized protein</fullName>
    </submittedName>
</protein>
<dbReference type="AlphaFoldDB" id="A0A8D8RQE5"/>